<feature type="chain" id="PRO_5016891634" description="Sensor domain-containing protein" evidence="1">
    <location>
        <begin position="29"/>
        <end position="228"/>
    </location>
</feature>
<protein>
    <recommendedName>
        <fullName evidence="4">Sensor domain-containing protein</fullName>
    </recommendedName>
</protein>
<evidence type="ECO:0000256" key="1">
    <source>
        <dbReference type="SAM" id="SignalP"/>
    </source>
</evidence>
<accession>A0A365YJG7</accession>
<evidence type="ECO:0000313" key="2">
    <source>
        <dbReference type="EMBL" id="RBM02689.1"/>
    </source>
</evidence>
<gene>
    <name evidence="2" type="ORF">C1H84_04430</name>
</gene>
<comment type="caution">
    <text evidence="2">The sequence shown here is derived from an EMBL/GenBank/DDBJ whole genome shotgun (WGS) entry which is preliminary data.</text>
</comment>
<evidence type="ECO:0008006" key="4">
    <source>
        <dbReference type="Google" id="ProtNLM"/>
    </source>
</evidence>
<keyword evidence="1" id="KW-0732">Signal</keyword>
<dbReference type="PROSITE" id="PS51257">
    <property type="entry name" value="PROKAR_LIPOPROTEIN"/>
    <property type="match status" value="1"/>
</dbReference>
<keyword evidence="3" id="KW-1185">Reference proteome</keyword>
<sequence>MLAHRPQILRAASLAVVALVMASCSAPAPSDTNDSLGPAIERNAQQLEEALNQFAGDQPGATVITDAQLRSMIPKAQQWLEDVEVNPSKCGITFAAPIAEQLQNSVMGAVEAGDRLITVAVYPDSETLKSQWDAQAAASADCSRYSVKVDGESRAFHLAKQSVQSTAKLTEGYVVTGSDGKKTSQQLVVRAATANILLGVQQDTNGATMPEHLAAAAETVDKLIEQLN</sequence>
<evidence type="ECO:0000313" key="3">
    <source>
        <dbReference type="Proteomes" id="UP000252167"/>
    </source>
</evidence>
<proteinExistence type="predicted"/>
<name>A0A365YJG7_9MICC</name>
<dbReference type="Proteomes" id="UP000252167">
    <property type="component" value="Unassembled WGS sequence"/>
</dbReference>
<dbReference type="EMBL" id="POAF01000002">
    <property type="protein sequence ID" value="RBM02689.1"/>
    <property type="molecule type" value="Genomic_DNA"/>
</dbReference>
<organism evidence="2 3">
    <name type="scientific">Glutamicibacter soli</name>
    <dbReference type="NCBI Taxonomy" id="453836"/>
    <lineage>
        <taxon>Bacteria</taxon>
        <taxon>Bacillati</taxon>
        <taxon>Actinomycetota</taxon>
        <taxon>Actinomycetes</taxon>
        <taxon>Micrococcales</taxon>
        <taxon>Micrococcaceae</taxon>
        <taxon>Glutamicibacter</taxon>
    </lineage>
</organism>
<dbReference type="RefSeq" id="WP_113606674.1">
    <property type="nucleotide sequence ID" value="NZ_CM125969.1"/>
</dbReference>
<feature type="signal peptide" evidence="1">
    <location>
        <begin position="1"/>
        <end position="28"/>
    </location>
</feature>
<dbReference type="AlphaFoldDB" id="A0A365YJG7"/>
<reference evidence="2 3" key="1">
    <citation type="submission" date="2018-01" db="EMBL/GenBank/DDBJ databases">
        <title>Glutamicibacter soli strain NHPC-3 Whole genome sequence and assembly.</title>
        <authorList>
            <person name="Choudhury P."/>
            <person name="Gupta D."/>
            <person name="Sengupta K."/>
            <person name="Jawed A."/>
            <person name="Sultana N."/>
            <person name="Saha P."/>
        </authorList>
    </citation>
    <scope>NUCLEOTIDE SEQUENCE [LARGE SCALE GENOMIC DNA]</scope>
    <source>
        <strain evidence="2 3">NHPC-3</strain>
    </source>
</reference>